<keyword evidence="6 11" id="KW-0808">Transferase</keyword>
<evidence type="ECO:0000256" key="9">
    <source>
        <dbReference type="ARBA" id="ARBA00022884"/>
    </source>
</evidence>
<dbReference type="Proteomes" id="UP001378592">
    <property type="component" value="Unassembled WGS sequence"/>
</dbReference>
<accession>A0AAN9W1L6</accession>
<dbReference type="PROSITE" id="PS01153">
    <property type="entry name" value="NOL1_NOP2_SUN"/>
    <property type="match status" value="1"/>
</dbReference>
<dbReference type="Pfam" id="PF25378">
    <property type="entry name" value="PUA_NSUN2"/>
    <property type="match status" value="1"/>
</dbReference>
<dbReference type="AlphaFoldDB" id="A0AAN9W1L6"/>
<feature type="compositionally biased region" description="Basic residues" evidence="12">
    <location>
        <begin position="1"/>
        <end position="12"/>
    </location>
</feature>
<keyword evidence="5 11" id="KW-0489">Methyltransferase</keyword>
<sequence length="730" mass="83313">MGKFKKSKKGRNKQGNEGKWDETPRRSYQDIVRENEDFEKYYKLQGICPDSEWDTFITSIKENLPTTFRITGSKVEAKALLKVVKSEFFKDILNPTQNSKTVDESVGENEELSPDELKLINLPWYPDGLAWQLKLTRKDIRRSEEYFRLHNFLISETNSGNISRQEAVSMIPPLVLDVQSHHKVLDMCAAPGSKTSQLIELLHGDNNNIPTGYVIANDIDNKRCYMLVHQAKRLNSPCIIITNQDSGAMPNFITKSDGKPSIVKFDRILCDVPCSGDGTMRKNPDIWLKWNAANGNNLHRIQWRILRRGLEMLEIGGQIVYSTCSLNPVEDEAVISRILKEANGAVELLDVTSKLPGLKFVPGMSHWLPASRDIKGYEKYEDVPEEWHQQIIPQMFPPSKEEAEKLHLDKCIRVLPHHQDTGGFFVAVLVKNKLLPWESEKKEVELENKDQEKGSKRENDKTNEPQRKKRRIQGYKEDPFIFFDENEPLWPLIRNFYEIDSKLDPTCLLTRCKEGKKKNIYFTSPGVRDIVINNADRVKLINTGVKTFVRCYNTDMECAFRLAQEGLQSIIPFIGPKRRVPITKDDLITLLTCDNPKLPPEIFRLSPKCQEHLNAISQGSCVLSFVEEDNKNDPDNNSLKLHLVGWRGKTSARGYVPTADCVHYLRLCGADVSKYDVNKFKNKPTGDLSGEGDSNSVKIDVECEVNENEPEEIIEADAEVEKMETANTVS</sequence>
<dbReference type="InterPro" id="IPR057286">
    <property type="entry name" value="PUA_NSUN2"/>
</dbReference>
<keyword evidence="7 11" id="KW-0949">S-adenosyl-L-methionine</keyword>
<dbReference type="EC" id="2.1.1.203" evidence="3"/>
<evidence type="ECO:0000256" key="2">
    <source>
        <dbReference type="ARBA" id="ARBA00007494"/>
    </source>
</evidence>
<evidence type="ECO:0000313" key="14">
    <source>
        <dbReference type="EMBL" id="KAK7867483.1"/>
    </source>
</evidence>
<comment type="caution">
    <text evidence="14">The sequence shown here is derived from an EMBL/GenBank/DDBJ whole genome shotgun (WGS) entry which is preliminary data.</text>
</comment>
<evidence type="ECO:0000256" key="5">
    <source>
        <dbReference type="ARBA" id="ARBA00022603"/>
    </source>
</evidence>
<evidence type="ECO:0000256" key="4">
    <source>
        <dbReference type="ARBA" id="ARBA00022555"/>
    </source>
</evidence>
<keyword evidence="10" id="KW-0539">Nucleus</keyword>
<feature type="domain" description="SAM-dependent MTase RsmB/NOP-type" evidence="13">
    <location>
        <begin position="56"/>
        <end position="432"/>
    </location>
</feature>
<reference evidence="14 15" key="1">
    <citation type="submission" date="2024-03" db="EMBL/GenBank/DDBJ databases">
        <title>The genome assembly and annotation of the cricket Gryllus longicercus Weissman &amp; Gray.</title>
        <authorList>
            <person name="Szrajer S."/>
            <person name="Gray D."/>
            <person name="Ylla G."/>
        </authorList>
    </citation>
    <scope>NUCLEOTIDE SEQUENCE [LARGE SCALE GENOMIC DNA]</scope>
    <source>
        <strain evidence="14">DAG 2021-001</strain>
        <tissue evidence="14">Whole body minus gut</tissue>
    </source>
</reference>
<feature type="binding site" evidence="11">
    <location>
        <position position="271"/>
    </location>
    <ligand>
        <name>S-adenosyl-L-methionine</name>
        <dbReference type="ChEBI" id="CHEBI:59789"/>
    </ligand>
</feature>
<dbReference type="GO" id="GO:0005737">
    <property type="term" value="C:cytoplasm"/>
    <property type="evidence" value="ECO:0007669"/>
    <property type="project" value="TreeGrafter"/>
</dbReference>
<evidence type="ECO:0000256" key="1">
    <source>
        <dbReference type="ARBA" id="ARBA00004123"/>
    </source>
</evidence>
<feature type="active site" description="Nucleophile" evidence="11">
    <location>
        <position position="324"/>
    </location>
</feature>
<evidence type="ECO:0000256" key="12">
    <source>
        <dbReference type="SAM" id="MobiDB-lite"/>
    </source>
</evidence>
<name>A0AAN9W1L6_9ORTH</name>
<evidence type="ECO:0000256" key="6">
    <source>
        <dbReference type="ARBA" id="ARBA00022679"/>
    </source>
</evidence>
<keyword evidence="9 11" id="KW-0694">RNA-binding</keyword>
<feature type="region of interest" description="Disordered" evidence="12">
    <location>
        <begin position="1"/>
        <end position="27"/>
    </location>
</feature>
<dbReference type="InterPro" id="IPR023267">
    <property type="entry name" value="RCMT"/>
</dbReference>
<feature type="compositionally biased region" description="Basic and acidic residues" evidence="12">
    <location>
        <begin position="14"/>
        <end position="27"/>
    </location>
</feature>
<dbReference type="Gene3D" id="3.40.50.150">
    <property type="entry name" value="Vaccinia Virus protein VP39"/>
    <property type="match status" value="1"/>
</dbReference>
<dbReference type="PRINTS" id="PR02011">
    <property type="entry name" value="RCMTNCL1"/>
</dbReference>
<feature type="compositionally biased region" description="Basic and acidic residues" evidence="12">
    <location>
        <begin position="445"/>
        <end position="466"/>
    </location>
</feature>
<keyword evidence="15" id="KW-1185">Reference proteome</keyword>
<evidence type="ECO:0000313" key="15">
    <source>
        <dbReference type="Proteomes" id="UP001378592"/>
    </source>
</evidence>
<dbReference type="Pfam" id="PF01189">
    <property type="entry name" value="Methyltr_RsmB-F"/>
    <property type="match status" value="1"/>
</dbReference>
<feature type="binding site" evidence="11">
    <location>
        <begin position="188"/>
        <end position="194"/>
    </location>
    <ligand>
        <name>S-adenosyl-L-methionine</name>
        <dbReference type="ChEBI" id="CHEBI:59789"/>
    </ligand>
</feature>
<dbReference type="PANTHER" id="PTHR22808">
    <property type="entry name" value="NCL1 YEAST -RELATED NOL1/NOP2/FMU SUN DOMAIN-CONTAINING"/>
    <property type="match status" value="1"/>
</dbReference>
<feature type="region of interest" description="Disordered" evidence="12">
    <location>
        <begin position="445"/>
        <end position="470"/>
    </location>
</feature>
<protein>
    <recommendedName>
        <fullName evidence="3">tRNA (cytosine(34)-C(5))-methyltransferase</fullName>
        <ecNumber evidence="3">2.1.1.203</ecNumber>
    </recommendedName>
</protein>
<dbReference type="GO" id="GO:0016428">
    <property type="term" value="F:tRNA (cytidine-5-)-methyltransferase activity"/>
    <property type="evidence" value="ECO:0007669"/>
    <property type="project" value="InterPro"/>
</dbReference>
<dbReference type="InterPro" id="IPR049560">
    <property type="entry name" value="MeTrfase_RsmB-F_NOP2_cat"/>
</dbReference>
<comment type="similarity">
    <text evidence="2 11">Belongs to the class I-like SAM-binding methyltransferase superfamily. RsmB/NOP family.</text>
</comment>
<dbReference type="InterPro" id="IPR029063">
    <property type="entry name" value="SAM-dependent_MTases_sf"/>
</dbReference>
<dbReference type="GO" id="GO:0030488">
    <property type="term" value="P:tRNA methylation"/>
    <property type="evidence" value="ECO:0007669"/>
    <property type="project" value="UniProtKB-ARBA"/>
</dbReference>
<keyword evidence="4" id="KW-0820">tRNA-binding</keyword>
<proteinExistence type="inferred from homology"/>
<dbReference type="PANTHER" id="PTHR22808:SF1">
    <property type="entry name" value="RNA CYTOSINE-C(5)-METHYLTRANSFERASE NSUN2-RELATED"/>
    <property type="match status" value="1"/>
</dbReference>
<dbReference type="InterPro" id="IPR023270">
    <property type="entry name" value="RCMT_NCL1"/>
</dbReference>
<comment type="subcellular location">
    <subcellularLocation>
        <location evidence="1">Nucleus</location>
    </subcellularLocation>
</comment>
<dbReference type="PROSITE" id="PS51686">
    <property type="entry name" value="SAM_MT_RSMB_NOP"/>
    <property type="match status" value="1"/>
</dbReference>
<organism evidence="14 15">
    <name type="scientific">Gryllus longicercus</name>
    <dbReference type="NCBI Taxonomy" id="2509291"/>
    <lineage>
        <taxon>Eukaryota</taxon>
        <taxon>Metazoa</taxon>
        <taxon>Ecdysozoa</taxon>
        <taxon>Arthropoda</taxon>
        <taxon>Hexapoda</taxon>
        <taxon>Insecta</taxon>
        <taxon>Pterygota</taxon>
        <taxon>Neoptera</taxon>
        <taxon>Polyneoptera</taxon>
        <taxon>Orthoptera</taxon>
        <taxon>Ensifera</taxon>
        <taxon>Gryllidea</taxon>
        <taxon>Grylloidea</taxon>
        <taxon>Gryllidae</taxon>
        <taxon>Gryllinae</taxon>
        <taxon>Gryllus</taxon>
    </lineage>
</organism>
<dbReference type="GO" id="GO:0005634">
    <property type="term" value="C:nucleus"/>
    <property type="evidence" value="ECO:0007669"/>
    <property type="project" value="UniProtKB-SubCell"/>
</dbReference>
<feature type="binding site" evidence="11">
    <location>
        <position position="245"/>
    </location>
    <ligand>
        <name>S-adenosyl-L-methionine</name>
        <dbReference type="ChEBI" id="CHEBI:59789"/>
    </ligand>
</feature>
<keyword evidence="8" id="KW-0819">tRNA processing</keyword>
<evidence type="ECO:0000256" key="11">
    <source>
        <dbReference type="PROSITE-ProRule" id="PRU01023"/>
    </source>
</evidence>
<evidence type="ECO:0000256" key="7">
    <source>
        <dbReference type="ARBA" id="ARBA00022691"/>
    </source>
</evidence>
<dbReference type="InterPro" id="IPR057285">
    <property type="entry name" value="Pre-PUA_NSUN2"/>
</dbReference>
<dbReference type="GO" id="GO:0000049">
    <property type="term" value="F:tRNA binding"/>
    <property type="evidence" value="ECO:0007669"/>
    <property type="project" value="UniProtKB-KW"/>
</dbReference>
<evidence type="ECO:0000256" key="3">
    <source>
        <dbReference type="ARBA" id="ARBA00012629"/>
    </source>
</evidence>
<dbReference type="InterPro" id="IPR001678">
    <property type="entry name" value="MeTrfase_RsmB-F_NOP2_dom"/>
</dbReference>
<evidence type="ECO:0000259" key="13">
    <source>
        <dbReference type="PROSITE" id="PS51686"/>
    </source>
</evidence>
<dbReference type="InterPro" id="IPR018314">
    <property type="entry name" value="RsmB/NOL1/NOP2-like_CS"/>
</dbReference>
<feature type="binding site" evidence="11">
    <location>
        <position position="218"/>
    </location>
    <ligand>
        <name>S-adenosyl-L-methionine</name>
        <dbReference type="ChEBI" id="CHEBI:59789"/>
    </ligand>
</feature>
<gene>
    <name evidence="14" type="ORF">R5R35_004491</name>
</gene>
<dbReference type="EMBL" id="JAZDUA010000118">
    <property type="protein sequence ID" value="KAK7867483.1"/>
    <property type="molecule type" value="Genomic_DNA"/>
</dbReference>
<dbReference type="Pfam" id="PF25376">
    <property type="entry name" value="Pre-PUA_NSUN2"/>
    <property type="match status" value="1"/>
</dbReference>
<dbReference type="SUPFAM" id="SSF53335">
    <property type="entry name" value="S-adenosyl-L-methionine-dependent methyltransferases"/>
    <property type="match status" value="1"/>
</dbReference>
<evidence type="ECO:0000256" key="8">
    <source>
        <dbReference type="ARBA" id="ARBA00022694"/>
    </source>
</evidence>
<dbReference type="PRINTS" id="PR02008">
    <property type="entry name" value="RCMTFAMILY"/>
</dbReference>
<evidence type="ECO:0000256" key="10">
    <source>
        <dbReference type="ARBA" id="ARBA00023242"/>
    </source>
</evidence>